<dbReference type="AlphaFoldDB" id="A0A4V3BLL1"/>
<dbReference type="Pfam" id="PF13466">
    <property type="entry name" value="STAS_2"/>
    <property type="match status" value="1"/>
</dbReference>
<dbReference type="Gene3D" id="3.30.750.24">
    <property type="entry name" value="STAS domain"/>
    <property type="match status" value="1"/>
</dbReference>
<keyword evidence="3" id="KW-1185">Reference proteome</keyword>
<reference evidence="2 3" key="1">
    <citation type="submission" date="2019-03" db="EMBL/GenBank/DDBJ databases">
        <title>Genomic Encyclopedia of Type Strains, Phase IV (KMG-IV): sequencing the most valuable type-strain genomes for metagenomic binning, comparative biology and taxonomic classification.</title>
        <authorList>
            <person name="Goeker M."/>
        </authorList>
    </citation>
    <scope>NUCLEOTIDE SEQUENCE [LARGE SCALE GENOMIC DNA]</scope>
    <source>
        <strain evidence="2 3">DSM 12121</strain>
    </source>
</reference>
<dbReference type="OrthoDB" id="8527158at2"/>
<dbReference type="InterPro" id="IPR036513">
    <property type="entry name" value="STAS_dom_sf"/>
</dbReference>
<dbReference type="EMBL" id="SNVV01000022">
    <property type="protein sequence ID" value="TDN47102.1"/>
    <property type="molecule type" value="Genomic_DNA"/>
</dbReference>
<dbReference type="SUPFAM" id="SSF52091">
    <property type="entry name" value="SpoIIaa-like"/>
    <property type="match status" value="1"/>
</dbReference>
<dbReference type="InterPro" id="IPR058548">
    <property type="entry name" value="MlaB-like_STAS"/>
</dbReference>
<dbReference type="PROSITE" id="PS50801">
    <property type="entry name" value="STAS"/>
    <property type="match status" value="1"/>
</dbReference>
<dbReference type="InterPro" id="IPR052746">
    <property type="entry name" value="MlaB_ABC_Transporter"/>
</dbReference>
<sequence>MSHPADTDQPDAEDRLRVALTGDVDIYAAETLKAQLLDQLLRTRVLELDLAEVSLIDTAGMQILVLLKRTAEREGRELRLSQHSATAAEAIQFLGLGPFFGDPLPIQPQWT</sequence>
<dbReference type="Proteomes" id="UP000295129">
    <property type="component" value="Unassembled WGS sequence"/>
</dbReference>
<evidence type="ECO:0000313" key="3">
    <source>
        <dbReference type="Proteomes" id="UP000295129"/>
    </source>
</evidence>
<comment type="caution">
    <text evidence="2">The sequence shown here is derived from an EMBL/GenBank/DDBJ whole genome shotgun (WGS) entry which is preliminary data.</text>
</comment>
<proteinExistence type="predicted"/>
<dbReference type="CDD" id="cd07043">
    <property type="entry name" value="STAS_anti-anti-sigma_factors"/>
    <property type="match status" value="1"/>
</dbReference>
<feature type="domain" description="STAS" evidence="1">
    <location>
        <begin position="5"/>
        <end position="111"/>
    </location>
</feature>
<dbReference type="InterPro" id="IPR002645">
    <property type="entry name" value="STAS_dom"/>
</dbReference>
<dbReference type="PANTHER" id="PTHR35849:SF2">
    <property type="entry name" value="BLR2341 PROTEIN"/>
    <property type="match status" value="1"/>
</dbReference>
<accession>A0A4V3BLL1</accession>
<protein>
    <submittedName>
        <fullName evidence="2">Anti-anti-sigma factor</fullName>
    </submittedName>
</protein>
<dbReference type="PANTHER" id="PTHR35849">
    <property type="entry name" value="BLR2341 PROTEIN"/>
    <property type="match status" value="1"/>
</dbReference>
<name>A0A4V3BLL1_9RHOO</name>
<evidence type="ECO:0000259" key="1">
    <source>
        <dbReference type="PROSITE" id="PS50801"/>
    </source>
</evidence>
<gene>
    <name evidence="2" type="ORF">C7389_12259</name>
</gene>
<organism evidence="2 3">
    <name type="scientific">Azoarcus indigens</name>
    <dbReference type="NCBI Taxonomy" id="29545"/>
    <lineage>
        <taxon>Bacteria</taxon>
        <taxon>Pseudomonadati</taxon>
        <taxon>Pseudomonadota</taxon>
        <taxon>Betaproteobacteria</taxon>
        <taxon>Rhodocyclales</taxon>
        <taxon>Zoogloeaceae</taxon>
        <taxon>Azoarcus</taxon>
    </lineage>
</organism>
<evidence type="ECO:0000313" key="2">
    <source>
        <dbReference type="EMBL" id="TDN47102.1"/>
    </source>
</evidence>
<dbReference type="RefSeq" id="WP_133594399.1">
    <property type="nucleotide sequence ID" value="NZ_SNVV01000022.1"/>
</dbReference>